<accession>J4CCN8</accession>
<proteinExistence type="predicted"/>
<dbReference type="STRING" id="869250.J4CCN8"/>
<dbReference type="OMA" id="WQHDSNK"/>
<dbReference type="InterPro" id="IPR007480">
    <property type="entry name" value="DUF529"/>
</dbReference>
<dbReference type="GeneID" id="20713974"/>
<feature type="region of interest" description="Disordered" evidence="1">
    <location>
        <begin position="1117"/>
        <end position="1179"/>
    </location>
</feature>
<protein>
    <submittedName>
        <fullName evidence="2">Uncharacterized protein</fullName>
    </submittedName>
</protein>
<dbReference type="Proteomes" id="UP000003786">
    <property type="component" value="Chromosome 1"/>
</dbReference>
<dbReference type="eggNOG" id="ENOG502S14T">
    <property type="taxonomic scope" value="Eukaryota"/>
</dbReference>
<evidence type="ECO:0000313" key="3">
    <source>
        <dbReference type="Proteomes" id="UP000003786"/>
    </source>
</evidence>
<feature type="compositionally biased region" description="Polar residues" evidence="1">
    <location>
        <begin position="1158"/>
        <end position="1171"/>
    </location>
</feature>
<dbReference type="KEGG" id="tot:TOT_010001171"/>
<sequence length="1612" mass="184295">MKVDTICTYILVYLLTCVRFNVLVKVNAVASQPAETSSDSHSTSLPEKEGIVLNINTDTKSNKKLEYKEVGQYVTYNPKENKVFNLVKDDNIQLWKATDPSEYCEKVEVDLMNNDAKAVTVCLGNDENKVFMKTGKNKIWNEFDISKVTRSAININYLHETYFYTNELQAHTRTFTAKKGFGFKGAHEFIKEKKVTIWTTNNKSEYAYKIVNEGGNKVIIHIGKGTSASTKVFNKVTEGSWTEEISEVEAESTLPTPQDGVTNTHPKVKLLKADPYNSSKILELDEEEYMWTSNANVAIYQIEESVNCVKLMIDDAILWVYDSKFHGGIYPRSLEYHAVTGTIILRFEYHYIIYENTDDGWISTESGSLEVKFYVADPDDPNNTVELPRKNITREDMGYITQFHIDIDVKCVKITYGPFLLWQHDSNKLRGKYPRIVYFNDTTESFVLEFENLDIKYTKNDQGGWDYTETDTSKTKRAIVQRVELDIQNTESTNTYHCIVEEGFAKFMPKHGNRFTLVKGKTSIFSKAHTLIWESKGPTDLATMVVRDGAGTWKPMNNVTIFFGKNHKHFTKSENKFDIDSDIRLYDNEPYEESNELSDTQYTEDHSDDIFRYKFNDDTKCTEVKSVHRSIEDIESTEVEDEEVLVWQHDKSKHGDQYPKDLKYYWPDKMSINFEHAFIVHSKNEEAKWDEGHLFDFKLYVKDTNNLKELDATAYELTQDNQEFLFTFKDEVKLEEVKHKGKELWKHDSDKHGDKYPKLLKYATDKLALSFDDTFVVYTKNVDGKLANGILFEFKLYVKDSHNELKEMGVTAYDLINQDNEHVFKFKDEHKCEMVKHMGYEVWKQDHSKNYSKYPQSVYYNKTTGTFVLRFDGLDKTFAKNDQGKWECTETETTDGGAKFTLPTSQDNVTTTQPKVKLLKVNPSDPDSFMELDANEYKSTTRGSVVLYKISSGVNCVQLIFDDVLLWVYDPSQYGGRYPRSVYHNTVTESLLLRFRGLHITFEKNEQGQWLFTESGPLAVKFHVVDPDNPNNTFELSNSHYTVTESGDITTFNIADNVDTIALTYGSVLLWQHDSNKHSGKYPKLLYFIKSTDTLLLRFEGLDIAYAKNIEGVWEYTETDTSDSEATTTQPESDGTSEPGEGASTTPPPESSGESFLATPSAQTGSSTTQPRVRLLKHNPSNPDSLIELGANDFSFSTSGSVVLYKISSGVNCVQLIFDDVLLWVYDPSQYGGRYPRSVYHNTVTESLLLRFRGLHITFEKNEQGQWLFTESGPLAVKFHVVDPDNPNNTFELSNSHYTVTESGDITTFNIADNVDTIALTYGSVLLWQHDSNKHSGKYPKLLYFIKSTDTLLLRFEGLDIAYAKNIEGVWEYTETDTSGIVSDTVSESGYSSISEDERSFTIGESYGIQSVEGVPRRLSHLRSSSAQVKLLKVNPSDPSGRMELSANEYKSITRGNVTLYQILKSVKCVQLIVDDVLLWEHDSNQRFGKYPRLLYHDTITDGLVLRFEGIDIAFEKTAEGQWIFTESGPLAVKFHLADNKDPNSTVELDSTQFTVDDNRDITTFNIADHVNPIALTYGQVLLWQHDLEQHGDVYPNSSYYNKNTDTLVVKF</sequence>
<dbReference type="EMBL" id="AP011946">
    <property type="protein sequence ID" value="BAM39717.1"/>
    <property type="molecule type" value="Genomic_DNA"/>
</dbReference>
<dbReference type="VEuPathDB" id="PiroplasmaDB:TOT_010001171"/>
<keyword evidence="3" id="KW-1185">Reference proteome</keyword>
<gene>
    <name evidence="2" type="ORF">TOT_010001171</name>
</gene>
<evidence type="ECO:0000256" key="1">
    <source>
        <dbReference type="SAM" id="MobiDB-lite"/>
    </source>
</evidence>
<name>J4CCN8_THEOR</name>
<feature type="compositionally biased region" description="Low complexity" evidence="1">
    <location>
        <begin position="1141"/>
        <end position="1155"/>
    </location>
</feature>
<evidence type="ECO:0000313" key="2">
    <source>
        <dbReference type="EMBL" id="BAM39717.1"/>
    </source>
</evidence>
<dbReference type="OrthoDB" id="10525998at2759"/>
<dbReference type="Pfam" id="PF04385">
    <property type="entry name" value="FAINT"/>
    <property type="match status" value="1"/>
</dbReference>
<organism evidence="2 3">
    <name type="scientific">Theileria orientalis strain Shintoku</name>
    <dbReference type="NCBI Taxonomy" id="869250"/>
    <lineage>
        <taxon>Eukaryota</taxon>
        <taxon>Sar</taxon>
        <taxon>Alveolata</taxon>
        <taxon>Apicomplexa</taxon>
        <taxon>Aconoidasida</taxon>
        <taxon>Piroplasmida</taxon>
        <taxon>Theileriidae</taxon>
        <taxon>Theileria</taxon>
    </lineage>
</organism>
<dbReference type="RefSeq" id="XP_009690018.1">
    <property type="nucleotide sequence ID" value="XM_009691723.1"/>
</dbReference>
<reference evidence="2 3" key="1">
    <citation type="journal article" date="2012" name="MBio">
        <title>Comparative genome analysis of three eukaryotic parasites with differing abilities to transform leukocytes reveals key mediators of Theileria-induced leukocyte transformation.</title>
        <authorList>
            <person name="Hayashida K."/>
            <person name="Hara Y."/>
            <person name="Abe T."/>
            <person name="Yamasaki C."/>
            <person name="Toyoda A."/>
            <person name="Kosuge T."/>
            <person name="Suzuki Y."/>
            <person name="Sato Y."/>
            <person name="Kawashima S."/>
            <person name="Katayama T."/>
            <person name="Wakaguri H."/>
            <person name="Inoue N."/>
            <person name="Homma K."/>
            <person name="Tada-Umezaki M."/>
            <person name="Yagi Y."/>
            <person name="Fujii Y."/>
            <person name="Habara T."/>
            <person name="Kanehisa M."/>
            <person name="Watanabe H."/>
            <person name="Ito K."/>
            <person name="Gojobori T."/>
            <person name="Sugawara H."/>
            <person name="Imanishi T."/>
            <person name="Weir W."/>
            <person name="Gardner M."/>
            <person name="Pain A."/>
            <person name="Shiels B."/>
            <person name="Hattori M."/>
            <person name="Nene V."/>
            <person name="Sugimoto C."/>
        </authorList>
    </citation>
    <scope>NUCLEOTIDE SEQUENCE [LARGE SCALE GENOMIC DNA]</scope>
    <source>
        <strain evidence="2 3">Shintoku</strain>
    </source>
</reference>